<feature type="transmembrane region" description="Helical" evidence="1">
    <location>
        <begin position="32"/>
        <end position="49"/>
    </location>
</feature>
<evidence type="ECO:0000313" key="3">
    <source>
        <dbReference type="Proteomes" id="UP000325466"/>
    </source>
</evidence>
<evidence type="ECO:0000256" key="1">
    <source>
        <dbReference type="SAM" id="Phobius"/>
    </source>
</evidence>
<feature type="transmembrane region" description="Helical" evidence="1">
    <location>
        <begin position="7"/>
        <end position="26"/>
    </location>
</feature>
<dbReference type="Proteomes" id="UP000325466">
    <property type="component" value="Unassembled WGS sequence"/>
</dbReference>
<accession>A0ABQ0YQ02</accession>
<name>A0ABQ0YQ02_9NOCA</name>
<gene>
    <name evidence="2" type="ORF">RAJCM14343_3941</name>
</gene>
<dbReference type="RefSeq" id="WP_161780452.1">
    <property type="nucleotide sequence ID" value="NZ_BAAAYP010000023.1"/>
</dbReference>
<organism evidence="2 3">
    <name type="scientific">Rhodococcus aetherivorans</name>
    <dbReference type="NCBI Taxonomy" id="191292"/>
    <lineage>
        <taxon>Bacteria</taxon>
        <taxon>Bacillati</taxon>
        <taxon>Actinomycetota</taxon>
        <taxon>Actinomycetes</taxon>
        <taxon>Mycobacteriales</taxon>
        <taxon>Nocardiaceae</taxon>
        <taxon>Rhodococcus</taxon>
    </lineage>
</organism>
<proteinExistence type="predicted"/>
<keyword evidence="3" id="KW-1185">Reference proteome</keyword>
<keyword evidence="1" id="KW-0472">Membrane</keyword>
<keyword evidence="1" id="KW-0812">Transmembrane</keyword>
<keyword evidence="1" id="KW-1133">Transmembrane helix</keyword>
<reference evidence="2 3" key="1">
    <citation type="journal article" date="2018" name="Biodegradation">
        <title>1,4-Dioxane degradation characteristics of Rhodococcus aetherivorans JCM 14343.</title>
        <authorList>
            <person name="Inoue D."/>
            <person name="Tsunoda T."/>
            <person name="Yamamoto N."/>
            <person name="Ike M."/>
            <person name="Sei K."/>
        </authorList>
    </citation>
    <scope>NUCLEOTIDE SEQUENCE [LARGE SCALE GENOMIC DNA]</scope>
    <source>
        <strain evidence="2 3">JCM 14343</strain>
    </source>
</reference>
<evidence type="ECO:0000313" key="2">
    <source>
        <dbReference type="EMBL" id="GES38676.1"/>
    </source>
</evidence>
<dbReference type="EMBL" id="BLAH01000096">
    <property type="protein sequence ID" value="GES38676.1"/>
    <property type="molecule type" value="Genomic_DNA"/>
</dbReference>
<comment type="caution">
    <text evidence="2">The sequence shown here is derived from an EMBL/GenBank/DDBJ whole genome shotgun (WGS) entry which is preliminary data.</text>
</comment>
<protein>
    <submittedName>
        <fullName evidence="2">Uncharacterized protein</fullName>
    </submittedName>
</protein>
<sequence length="54" mass="6139">MNKTIRFGWMLIGLAIGLTVVLPFLIEAFLKIAALIVLVFIGMVVYRIIKHHFP</sequence>